<proteinExistence type="predicted"/>
<evidence type="ECO:0000313" key="2">
    <source>
        <dbReference type="Proteomes" id="UP000539957"/>
    </source>
</evidence>
<keyword evidence="2" id="KW-1185">Reference proteome</keyword>
<dbReference type="EMBL" id="JACHKY010000007">
    <property type="protein sequence ID" value="MBB4799693.1"/>
    <property type="molecule type" value="Genomic_DNA"/>
</dbReference>
<name>A0A7W7ISV6_9CAUL</name>
<dbReference type="Proteomes" id="UP000539957">
    <property type="component" value="Unassembled WGS sequence"/>
</dbReference>
<organism evidence="1 2">
    <name type="scientific">Brevundimonas bullata</name>
    <dbReference type="NCBI Taxonomy" id="13160"/>
    <lineage>
        <taxon>Bacteria</taxon>
        <taxon>Pseudomonadati</taxon>
        <taxon>Pseudomonadota</taxon>
        <taxon>Alphaproteobacteria</taxon>
        <taxon>Caulobacterales</taxon>
        <taxon>Caulobacteraceae</taxon>
        <taxon>Brevundimonas</taxon>
    </lineage>
</organism>
<comment type="caution">
    <text evidence="1">The sequence shown here is derived from an EMBL/GenBank/DDBJ whole genome shotgun (WGS) entry which is preliminary data.</text>
</comment>
<protein>
    <submittedName>
        <fullName evidence="1">Uncharacterized protein</fullName>
    </submittedName>
</protein>
<dbReference type="AlphaFoldDB" id="A0A7W7ISV6"/>
<gene>
    <name evidence="1" type="ORF">HNP32_003453</name>
</gene>
<sequence length="107" mass="11870">MARTTQTDNAIVNIPLAKRGNIDAQITKHLKAEHAAFETNARQRRATKREEMAKVKELVAAVSDERMAEMGKPYGLTVKQTRSQFIAAAFSNPQRVITSMTAELARA</sequence>
<dbReference type="RefSeq" id="WP_184273448.1">
    <property type="nucleotide sequence ID" value="NZ_JACHKY010000007.1"/>
</dbReference>
<evidence type="ECO:0000313" key="1">
    <source>
        <dbReference type="EMBL" id="MBB4799693.1"/>
    </source>
</evidence>
<reference evidence="1 2" key="1">
    <citation type="submission" date="2020-08" db="EMBL/GenBank/DDBJ databases">
        <title>Functional genomics of gut bacteria from endangered species of beetles.</title>
        <authorList>
            <person name="Carlos-Shanley C."/>
        </authorList>
    </citation>
    <scope>NUCLEOTIDE SEQUENCE [LARGE SCALE GENOMIC DNA]</scope>
    <source>
        <strain evidence="1 2">S00123</strain>
    </source>
</reference>
<accession>A0A7W7ISV6</accession>